<evidence type="ECO:0000313" key="3">
    <source>
        <dbReference type="EMBL" id="MBB6073131.1"/>
    </source>
</evidence>
<evidence type="ECO:0000259" key="2">
    <source>
        <dbReference type="Pfam" id="PF09832"/>
    </source>
</evidence>
<evidence type="ECO:0000313" key="4">
    <source>
        <dbReference type="Proteomes" id="UP000582837"/>
    </source>
</evidence>
<dbReference type="Pfam" id="PF09832">
    <property type="entry name" value="DUF2059"/>
    <property type="match status" value="1"/>
</dbReference>
<feature type="signal peptide" evidence="1">
    <location>
        <begin position="1"/>
        <end position="21"/>
    </location>
</feature>
<organism evidence="3 4">
    <name type="scientific">Longimicrobium terrae</name>
    <dbReference type="NCBI Taxonomy" id="1639882"/>
    <lineage>
        <taxon>Bacteria</taxon>
        <taxon>Pseudomonadati</taxon>
        <taxon>Gemmatimonadota</taxon>
        <taxon>Longimicrobiia</taxon>
        <taxon>Longimicrobiales</taxon>
        <taxon>Longimicrobiaceae</taxon>
        <taxon>Longimicrobium</taxon>
    </lineage>
</organism>
<evidence type="ECO:0000256" key="1">
    <source>
        <dbReference type="SAM" id="SignalP"/>
    </source>
</evidence>
<dbReference type="RefSeq" id="WP_170035097.1">
    <property type="nucleotide sequence ID" value="NZ_JABDTL010000001.1"/>
</dbReference>
<name>A0A841H4S5_9BACT</name>
<protein>
    <recommendedName>
        <fullName evidence="2">DUF2059 domain-containing protein</fullName>
    </recommendedName>
</protein>
<dbReference type="EMBL" id="JACHIA010000021">
    <property type="protein sequence ID" value="MBB6073131.1"/>
    <property type="molecule type" value="Genomic_DNA"/>
</dbReference>
<keyword evidence="1" id="KW-0732">Signal</keyword>
<gene>
    <name evidence="3" type="ORF">HNQ61_004798</name>
</gene>
<dbReference type="InterPro" id="IPR018637">
    <property type="entry name" value="DUF2059"/>
</dbReference>
<accession>A0A841H4S5</accession>
<keyword evidence="4" id="KW-1185">Reference proteome</keyword>
<sequence>MTRKLILALLALVLAAAPAWAQPAAAPATAATAATVRQPGPESLALARELLRVARVEEGIYRAFELGVRQGAGDSATPELMTMVGEAFRDEFKWAEVEPQISALYAGLFSDDELRAMTAWHQTPVGRRVAETTAELSLGSQTIMGPYMQALMPRIMERVQEAAEWPTPGGR</sequence>
<reference evidence="3 4" key="1">
    <citation type="submission" date="2020-08" db="EMBL/GenBank/DDBJ databases">
        <title>Genomic Encyclopedia of Type Strains, Phase IV (KMG-IV): sequencing the most valuable type-strain genomes for metagenomic binning, comparative biology and taxonomic classification.</title>
        <authorList>
            <person name="Goeker M."/>
        </authorList>
    </citation>
    <scope>NUCLEOTIDE SEQUENCE [LARGE SCALE GENOMIC DNA]</scope>
    <source>
        <strain evidence="3 4">DSM 29007</strain>
    </source>
</reference>
<dbReference type="AlphaFoldDB" id="A0A841H4S5"/>
<proteinExistence type="predicted"/>
<feature type="domain" description="DUF2059" evidence="2">
    <location>
        <begin position="96"/>
        <end position="153"/>
    </location>
</feature>
<feature type="chain" id="PRO_5032645486" description="DUF2059 domain-containing protein" evidence="1">
    <location>
        <begin position="22"/>
        <end position="171"/>
    </location>
</feature>
<comment type="caution">
    <text evidence="3">The sequence shown here is derived from an EMBL/GenBank/DDBJ whole genome shotgun (WGS) entry which is preliminary data.</text>
</comment>
<dbReference type="Proteomes" id="UP000582837">
    <property type="component" value="Unassembled WGS sequence"/>
</dbReference>